<accession>A0A4P9WTQ4</accession>
<keyword evidence="2" id="KW-0812">Transmembrane</keyword>
<dbReference type="AlphaFoldDB" id="A0A4P9WTQ4"/>
<evidence type="ECO:0000313" key="8">
    <source>
        <dbReference type="Proteomes" id="UP000268535"/>
    </source>
</evidence>
<name>A0A4P9WTQ4_9FUNG</name>
<comment type="subcellular location">
    <subcellularLocation>
        <location evidence="1">Membrane</location>
        <topology evidence="1">Multi-pass membrane protein</topology>
    </subcellularLocation>
</comment>
<feature type="domain" description="Ion transport" evidence="6">
    <location>
        <begin position="3"/>
        <end position="73"/>
    </location>
</feature>
<feature type="compositionally biased region" description="Low complexity" evidence="5">
    <location>
        <begin position="143"/>
        <end position="161"/>
    </location>
</feature>
<dbReference type="EMBL" id="ML009740">
    <property type="protein sequence ID" value="RKO96649.1"/>
    <property type="molecule type" value="Genomic_DNA"/>
</dbReference>
<dbReference type="SUPFAM" id="SSF81324">
    <property type="entry name" value="Voltage-gated potassium channels"/>
    <property type="match status" value="1"/>
</dbReference>
<evidence type="ECO:0000256" key="1">
    <source>
        <dbReference type="ARBA" id="ARBA00004141"/>
    </source>
</evidence>
<feature type="compositionally biased region" description="Low complexity" evidence="5">
    <location>
        <begin position="117"/>
        <end position="133"/>
    </location>
</feature>
<reference evidence="8" key="1">
    <citation type="journal article" date="2018" name="Nat. Microbiol.">
        <title>Leveraging single-cell genomics to expand the fungal tree of life.</title>
        <authorList>
            <person name="Ahrendt S.R."/>
            <person name="Quandt C.A."/>
            <person name="Ciobanu D."/>
            <person name="Clum A."/>
            <person name="Salamov A."/>
            <person name="Andreopoulos B."/>
            <person name="Cheng J.F."/>
            <person name="Woyke T."/>
            <person name="Pelin A."/>
            <person name="Henrissat B."/>
            <person name="Reynolds N.K."/>
            <person name="Benny G.L."/>
            <person name="Smith M.E."/>
            <person name="James T.Y."/>
            <person name="Grigoriev I.V."/>
        </authorList>
    </citation>
    <scope>NUCLEOTIDE SEQUENCE [LARGE SCALE GENOMIC DNA]</scope>
    <source>
        <strain evidence="8">ATCC 52028</strain>
    </source>
</reference>
<dbReference type="GO" id="GO:0005216">
    <property type="term" value="F:monoatomic ion channel activity"/>
    <property type="evidence" value="ECO:0007669"/>
    <property type="project" value="InterPro"/>
</dbReference>
<evidence type="ECO:0000313" key="7">
    <source>
        <dbReference type="EMBL" id="RKO96649.1"/>
    </source>
</evidence>
<dbReference type="Pfam" id="PF00520">
    <property type="entry name" value="Ion_trans"/>
    <property type="match status" value="1"/>
</dbReference>
<proteinExistence type="predicted"/>
<feature type="compositionally biased region" description="Low complexity" evidence="5">
    <location>
        <begin position="191"/>
        <end position="203"/>
    </location>
</feature>
<evidence type="ECO:0000259" key="6">
    <source>
        <dbReference type="Pfam" id="PF00520"/>
    </source>
</evidence>
<gene>
    <name evidence="7" type="ORF">CAUPRSCDRAFT_11662</name>
</gene>
<feature type="region of interest" description="Disordered" evidence="5">
    <location>
        <begin position="114"/>
        <end position="203"/>
    </location>
</feature>
<sequence length="203" mass="21713">MLMVLLLPILVLFFAFLFYYAEQTILTYQNGEWYYPDGKVSPFGELGTCMLFTLQLVTSIGFADTYPKTALGRTARSRAPSSTASTSASRPAPGSGASAGSAVAGCTTCPRGAFSQAAPFPTPTRTTTSLTARRTPRPRDPSRSGGTSSRSGPRAGASSPRPIRRSRPPTAFQIRRPATRCRQRPSTLRMAATAATAAIVDRR</sequence>
<dbReference type="InterPro" id="IPR005821">
    <property type="entry name" value="Ion_trans_dom"/>
</dbReference>
<feature type="region of interest" description="Disordered" evidence="5">
    <location>
        <begin position="73"/>
        <end position="101"/>
    </location>
</feature>
<keyword evidence="4" id="KW-0472">Membrane</keyword>
<evidence type="ECO:0000256" key="3">
    <source>
        <dbReference type="ARBA" id="ARBA00022989"/>
    </source>
</evidence>
<dbReference type="GO" id="GO:0016020">
    <property type="term" value="C:membrane"/>
    <property type="evidence" value="ECO:0007669"/>
    <property type="project" value="UniProtKB-SubCell"/>
</dbReference>
<evidence type="ECO:0000256" key="2">
    <source>
        <dbReference type="ARBA" id="ARBA00022692"/>
    </source>
</evidence>
<evidence type="ECO:0000256" key="5">
    <source>
        <dbReference type="SAM" id="MobiDB-lite"/>
    </source>
</evidence>
<evidence type="ECO:0000256" key="4">
    <source>
        <dbReference type="ARBA" id="ARBA00023136"/>
    </source>
</evidence>
<protein>
    <recommendedName>
        <fullName evidence="6">Ion transport domain-containing protein</fullName>
    </recommendedName>
</protein>
<organism evidence="7 8">
    <name type="scientific">Caulochytrium protostelioides</name>
    <dbReference type="NCBI Taxonomy" id="1555241"/>
    <lineage>
        <taxon>Eukaryota</taxon>
        <taxon>Fungi</taxon>
        <taxon>Fungi incertae sedis</taxon>
        <taxon>Chytridiomycota</taxon>
        <taxon>Chytridiomycota incertae sedis</taxon>
        <taxon>Chytridiomycetes</taxon>
        <taxon>Caulochytriales</taxon>
        <taxon>Caulochytriaceae</taxon>
        <taxon>Caulochytrium</taxon>
    </lineage>
</organism>
<keyword evidence="3" id="KW-1133">Transmembrane helix</keyword>
<dbReference type="Proteomes" id="UP000268535">
    <property type="component" value="Unassembled WGS sequence"/>
</dbReference>
<dbReference type="Gene3D" id="1.10.287.70">
    <property type="match status" value="1"/>
</dbReference>